<sequence length="1119" mass="112039">MNKSYALVWNQALGCWNVASEWARRRGKGGRSKAVVATGVSLLGLLCQAPAFALPNGATVVAGNASLHTSADGKHMNIDQQSGKLITNWNEFSVSGDERVSFHQPGQDSIALNRVIGTHGSDIQGRIDANGKVFLVNPNGVVFGKSAQVNVGGLVASSQNIADKDFLDGNYRFAGSSSAGVSNAGLLVTREGGSVALLGAQVSNSGVIRAQMGSVALGAGKDFSVNFDGNGLLNLQVNSGAVDALVHNGGVLKADGGQVLMTAKSANGLLKTVVSNLGVIEARTLQNKAGKIMLDGGDSGTVQVAGRQDASALNGQGNGGIVENRGAKVEVQLAAQVDTRANRGATGTWKIRSNEVVVADTDTLGKNPVGNNNIIGAGNIVNNVIGNSDNNTISLAGSGSVTNSQIGNGNGNGNNISASGAGNITNSQIGNGSGNNINLSGTGSIIGSQIGNNNGIGSNWSGGNIIGQQIGNINGNWMGSTQVAGRSVSIGGGINSSNGGNVSTGNSTPTLHADTLSKNLANTNIELVSNHGDMTLGAPVSWSSSNRLGLTAERGNIQVNGALNARGSNARVQLNAKQGSIQLNDHVVLSGAGASLELNAGKNGYALKDGKAVTLSGSGAAFRANGQAYDVVQNLDQLRKIENDMTGHYVLGNAIGGTGRFKSIGDGKTFTGVLDGLGNTISDLSIYGTSAYVGLFGANWGQISNLNLERISANGGSSTHYNTQVASLVGINLGSVRNVKAKDVNITGTSHLNTLGGLVSINLGGNIENSSVSGKVSGDRYTYALGGLVGENITSTNGVGRISNSQADTIVSGQMSSDSTNYGAGGLLGLNDGGRVTNSSSQGSINLTGDNLNIGGLVGHNRNNGSITNSNSSTRVSGGRNGVVGGLVGFNQQGSVANSSASGQVTGNATKAIGGLIGKNLNNALANVSASGNVSDMMSRDVGGLVGNNEGGAIANATTSNTVIGGNNANVGGLVGYSQKAAITNAITSGSAVGGQDARVGALVGNLASGRVDTSRTKGSVSGGQTSRVGGLVGMNAGQISTSSASVTVKGGYGATLGGLIGMNAGSVLLSSASGKIDFSPAYNQTYGGLIGVNFGRQYLNNVYGSALNVPMIGRNFGF</sequence>
<dbReference type="InterPro" id="IPR011050">
    <property type="entry name" value="Pectin_lyase_fold/virulence"/>
</dbReference>
<evidence type="ECO:0000256" key="2">
    <source>
        <dbReference type="ARBA" id="ARBA00022525"/>
    </source>
</evidence>
<dbReference type="InterPro" id="IPR050909">
    <property type="entry name" value="Bact_Autotransporter_VF"/>
</dbReference>
<dbReference type="Pfam" id="PF07581">
    <property type="entry name" value="Glug"/>
    <property type="match status" value="4"/>
</dbReference>
<evidence type="ECO:0000256" key="1">
    <source>
        <dbReference type="ARBA" id="ARBA00004613"/>
    </source>
</evidence>
<organism evidence="5 6">
    <name type="scientific">Pseudomonas spelaei</name>
    <dbReference type="NCBI Taxonomy" id="1055469"/>
    <lineage>
        <taxon>Bacteria</taxon>
        <taxon>Pseudomonadati</taxon>
        <taxon>Pseudomonadota</taxon>
        <taxon>Gammaproteobacteria</taxon>
        <taxon>Pseudomonadales</taxon>
        <taxon>Pseudomonadaceae</taxon>
        <taxon>Pseudomonas</taxon>
    </lineage>
</organism>
<dbReference type="GO" id="GO:0005576">
    <property type="term" value="C:extracellular region"/>
    <property type="evidence" value="ECO:0007669"/>
    <property type="project" value="UniProtKB-SubCell"/>
</dbReference>
<dbReference type="Pfam" id="PF13018">
    <property type="entry name" value="ESPR"/>
    <property type="match status" value="1"/>
</dbReference>
<dbReference type="NCBIfam" id="TIGR01901">
    <property type="entry name" value="adhes_NPXG"/>
    <property type="match status" value="1"/>
</dbReference>
<reference evidence="5 6" key="1">
    <citation type="submission" date="2019-11" db="EMBL/GenBank/DDBJ databases">
        <title>Pseudomonas karstica sp. nov. and Pseudomonas spelaei sp. nov. from karst caves.</title>
        <authorList>
            <person name="Zeman M."/>
        </authorList>
    </citation>
    <scope>NUCLEOTIDE SEQUENCE [LARGE SCALE GENOMIC DNA]</scope>
    <source>
        <strain evidence="5 6">CCM 7893</strain>
    </source>
</reference>
<name>A0A6I3W927_9PSED</name>
<dbReference type="AlphaFoldDB" id="A0A6I3W927"/>
<keyword evidence="3" id="KW-0732">Signal</keyword>
<dbReference type="InterPro" id="IPR011493">
    <property type="entry name" value="GLUG"/>
</dbReference>
<dbReference type="InterPro" id="IPR024973">
    <property type="entry name" value="ESPR"/>
</dbReference>
<dbReference type="PANTHER" id="PTHR12338">
    <property type="entry name" value="AUTOTRANSPORTER"/>
    <property type="match status" value="1"/>
</dbReference>
<evidence type="ECO:0000259" key="4">
    <source>
        <dbReference type="SMART" id="SM00912"/>
    </source>
</evidence>
<dbReference type="InterPro" id="IPR012334">
    <property type="entry name" value="Pectin_lyas_fold"/>
</dbReference>
<dbReference type="Gene3D" id="2.160.20.10">
    <property type="entry name" value="Single-stranded right-handed beta-helix, Pectin lyase-like"/>
    <property type="match status" value="1"/>
</dbReference>
<evidence type="ECO:0000313" key="5">
    <source>
        <dbReference type="EMBL" id="MUF03652.1"/>
    </source>
</evidence>
<keyword evidence="6" id="KW-1185">Reference proteome</keyword>
<dbReference type="SUPFAM" id="SSF51126">
    <property type="entry name" value="Pectin lyase-like"/>
    <property type="match status" value="1"/>
</dbReference>
<dbReference type="EMBL" id="WNNK01000003">
    <property type="protein sequence ID" value="MUF03652.1"/>
    <property type="molecule type" value="Genomic_DNA"/>
</dbReference>
<evidence type="ECO:0000256" key="3">
    <source>
        <dbReference type="ARBA" id="ARBA00022729"/>
    </source>
</evidence>
<gene>
    <name evidence="5" type="ORF">GNF76_04865</name>
</gene>
<comment type="subcellular location">
    <subcellularLocation>
        <location evidence="1">Secreted</location>
    </subcellularLocation>
</comment>
<dbReference type="Proteomes" id="UP000438196">
    <property type="component" value="Unassembled WGS sequence"/>
</dbReference>
<protein>
    <submittedName>
        <fullName evidence="5">Filamentous hemagglutinin N-terminal domain-containing protein</fullName>
    </submittedName>
</protein>
<dbReference type="InterPro" id="IPR008638">
    <property type="entry name" value="FhaB/CdiA-like_TPS"/>
</dbReference>
<dbReference type="RefSeq" id="WP_155582043.1">
    <property type="nucleotide sequence ID" value="NZ_JBHSTH010000021.1"/>
</dbReference>
<dbReference type="SMART" id="SM00912">
    <property type="entry name" value="Haemagg_act"/>
    <property type="match status" value="1"/>
</dbReference>
<proteinExistence type="predicted"/>
<dbReference type="Gene3D" id="2.160.20.110">
    <property type="match status" value="2"/>
</dbReference>
<feature type="domain" description="Filamentous haemagglutinin FhaB/tRNA nuclease CdiA-like TPS" evidence="4">
    <location>
        <begin position="51"/>
        <end position="165"/>
    </location>
</feature>
<accession>A0A6I3W927</accession>
<dbReference type="OrthoDB" id="218680at2"/>
<evidence type="ECO:0000313" key="6">
    <source>
        <dbReference type="Proteomes" id="UP000438196"/>
    </source>
</evidence>
<dbReference type="Pfam" id="PF05860">
    <property type="entry name" value="TPS"/>
    <property type="match status" value="1"/>
</dbReference>
<dbReference type="PANTHER" id="PTHR12338:SF8">
    <property type="entry name" value="HEME_HEMOPEXIN-BINDING PROTEIN"/>
    <property type="match status" value="1"/>
</dbReference>
<comment type="caution">
    <text evidence="5">The sequence shown here is derived from an EMBL/GenBank/DDBJ whole genome shotgun (WGS) entry which is preliminary data.</text>
</comment>
<keyword evidence="2" id="KW-0964">Secreted</keyword>